<dbReference type="Pfam" id="PF19055">
    <property type="entry name" value="ABC2_membrane_7"/>
    <property type="match status" value="1"/>
</dbReference>
<dbReference type="InterPro" id="IPR017871">
    <property type="entry name" value="ABC_transporter-like_CS"/>
</dbReference>
<keyword evidence="4" id="KW-0547">Nucleotide-binding</keyword>
<feature type="transmembrane region" description="Helical" evidence="8">
    <location>
        <begin position="604"/>
        <end position="626"/>
    </location>
</feature>
<dbReference type="Gene3D" id="3.40.50.300">
    <property type="entry name" value="P-loop containing nucleotide triphosphate hydrolases"/>
    <property type="match status" value="1"/>
</dbReference>
<protein>
    <submittedName>
        <fullName evidence="10">White ABC transporter</fullName>
    </submittedName>
</protein>
<dbReference type="InterPro" id="IPR027417">
    <property type="entry name" value="P-loop_NTPase"/>
</dbReference>
<evidence type="ECO:0000256" key="8">
    <source>
        <dbReference type="SAM" id="Phobius"/>
    </source>
</evidence>
<dbReference type="GeneID" id="20521738"/>
<dbReference type="InterPro" id="IPR003439">
    <property type="entry name" value="ABC_transporter-like_ATP-bd"/>
</dbReference>
<feature type="transmembrane region" description="Helical" evidence="8">
    <location>
        <begin position="430"/>
        <end position="456"/>
    </location>
</feature>
<sequence>MAKRVLRFENVSLKVPNKNKNLKEKYIDLISGISGEVVSGRLTAVMGGSGSSKTSFLNLLMGKVDSDALTSGIITFDGEQRKVYKWIERTSYLEQFDIFTSGLTVEESIRYSLIFRGREIKDSNIPSMVDDIIKDLGLERLRGSLVSSISGGERRRVMLAVELVIDPEVIFLDEPTSGLDSRLALDTVRILRRYAESKNKIVLMTVHQPGNSMFKLFDDMIFLDRGRIVYAGPTSSIDDFLISIGIQRPVNISVAEYLFELEIRNAKSHSCLLMNGQESTEWCNESTFEKNTRRFAVSTVTWRHVWHLLVRQLKIDYRNKVMRNVFLFKMGIATLLFFFLCDKMRYSVFLFINRICPEYSVPGEKYLDDLRIFLKRNYGDLDILYSDIMDFFAYNMIPFITCFSIFNDSTFLDNWALIQKESFRCDYSQISLLISTLIYECVFSIIRSSYFCLLLSMTQLKDVLTTRAVLMFMLTPLGMVVFMTMIKAFSKHNYPLNITRVAAFILTTFLRPFWLSIELEDLRSRYWFMKYLYPASYVLFLCPFLLLDALFYVTLGGRNSISSGFISFLSQINGFELSQGDVPLRDSLNYTMTFLNRCYLSDGFLIILTVFSFLTVLILSALFLVFKFSPKVRLTMSVKSLNMKLDEITVN</sequence>
<reference evidence="10 11" key="1">
    <citation type="journal article" date="2012" name="Proc. Natl. Acad. Sci. U.S.A.">
        <title>Gain and loss of multiple functionally related, horizontally transferred genes in the reduced genomes of two microsporidian parasites.</title>
        <authorList>
            <person name="Pombert J.-F."/>
            <person name="Selman M."/>
            <person name="Burki F."/>
            <person name="Bardell F.T."/>
            <person name="Farinelli L."/>
            <person name="Solter L.F."/>
            <person name="Whitman D.W."/>
            <person name="Weiss L.M."/>
            <person name="Corradi N."/>
            <person name="Keeling P.J."/>
        </authorList>
    </citation>
    <scope>NUCLEOTIDE SEQUENCE [LARGE SCALE GENOMIC DNA]</scope>
    <source>
        <strain evidence="10 11">SJ-2008</strain>
    </source>
</reference>
<evidence type="ECO:0000259" key="9">
    <source>
        <dbReference type="PROSITE" id="PS50893"/>
    </source>
</evidence>
<evidence type="ECO:0000256" key="3">
    <source>
        <dbReference type="ARBA" id="ARBA00022692"/>
    </source>
</evidence>
<dbReference type="RefSeq" id="XP_009264922.1">
    <property type="nucleotide sequence ID" value="XM_009266647.1"/>
</dbReference>
<dbReference type="CDD" id="cd03234">
    <property type="entry name" value="ABCG_White"/>
    <property type="match status" value="1"/>
</dbReference>
<dbReference type="GO" id="GO:0016887">
    <property type="term" value="F:ATP hydrolysis activity"/>
    <property type="evidence" value="ECO:0007669"/>
    <property type="project" value="InterPro"/>
</dbReference>
<dbReference type="SMART" id="SM00382">
    <property type="entry name" value="AAA"/>
    <property type="match status" value="1"/>
</dbReference>
<dbReference type="GO" id="GO:0005524">
    <property type="term" value="F:ATP binding"/>
    <property type="evidence" value="ECO:0007669"/>
    <property type="project" value="UniProtKB-KW"/>
</dbReference>
<dbReference type="HOGENOM" id="CLU_020421_1_0_1"/>
<keyword evidence="5" id="KW-0067">ATP-binding</keyword>
<keyword evidence="3 8" id="KW-0812">Transmembrane</keyword>
<feature type="domain" description="ABC transporter" evidence="9">
    <location>
        <begin position="6"/>
        <end position="250"/>
    </location>
</feature>
<evidence type="ECO:0000256" key="2">
    <source>
        <dbReference type="ARBA" id="ARBA00022448"/>
    </source>
</evidence>
<keyword evidence="2" id="KW-0813">Transport</keyword>
<dbReference type="AlphaFoldDB" id="I7AFE4"/>
<feature type="transmembrane region" description="Helical" evidence="8">
    <location>
        <begin position="531"/>
        <end position="553"/>
    </location>
</feature>
<gene>
    <name evidence="10" type="ordered locus">EROM_080020</name>
</gene>
<dbReference type="GO" id="GO:0140359">
    <property type="term" value="F:ABC-type transporter activity"/>
    <property type="evidence" value="ECO:0007669"/>
    <property type="project" value="InterPro"/>
</dbReference>
<feature type="transmembrane region" description="Helical" evidence="8">
    <location>
        <begin position="468"/>
        <end position="489"/>
    </location>
</feature>
<dbReference type="InterPro" id="IPR003593">
    <property type="entry name" value="AAA+_ATPase"/>
</dbReference>
<dbReference type="Pfam" id="PF00005">
    <property type="entry name" value="ABC_tran"/>
    <property type="match status" value="1"/>
</dbReference>
<dbReference type="PROSITE" id="PS00211">
    <property type="entry name" value="ABC_TRANSPORTER_1"/>
    <property type="match status" value="1"/>
</dbReference>
<evidence type="ECO:0000256" key="6">
    <source>
        <dbReference type="ARBA" id="ARBA00022989"/>
    </source>
</evidence>
<dbReference type="InterPro" id="IPR050352">
    <property type="entry name" value="ABCG_transporters"/>
</dbReference>
<feature type="transmembrane region" description="Helical" evidence="8">
    <location>
        <begin position="321"/>
        <end position="340"/>
    </location>
</feature>
<accession>I7AFE4</accession>
<keyword evidence="11" id="KW-1185">Reference proteome</keyword>
<dbReference type="KEGG" id="ero:EROM_080020"/>
<evidence type="ECO:0000256" key="7">
    <source>
        <dbReference type="ARBA" id="ARBA00023136"/>
    </source>
</evidence>
<dbReference type="PANTHER" id="PTHR48041:SF91">
    <property type="entry name" value="ABC TRANSPORTER G FAMILY MEMBER 28"/>
    <property type="match status" value="1"/>
</dbReference>
<keyword evidence="7 8" id="KW-0472">Membrane</keyword>
<dbReference type="VEuPathDB" id="MicrosporidiaDB:EROM_080020"/>
<evidence type="ECO:0000256" key="4">
    <source>
        <dbReference type="ARBA" id="ARBA00022741"/>
    </source>
</evidence>
<dbReference type="GO" id="GO:0016020">
    <property type="term" value="C:membrane"/>
    <property type="evidence" value="ECO:0007669"/>
    <property type="project" value="UniProtKB-SubCell"/>
</dbReference>
<evidence type="ECO:0000256" key="5">
    <source>
        <dbReference type="ARBA" id="ARBA00022840"/>
    </source>
</evidence>
<dbReference type="PANTHER" id="PTHR48041">
    <property type="entry name" value="ABC TRANSPORTER G FAMILY MEMBER 28"/>
    <property type="match status" value="1"/>
</dbReference>
<evidence type="ECO:0000256" key="1">
    <source>
        <dbReference type="ARBA" id="ARBA00004141"/>
    </source>
</evidence>
<dbReference type="InterPro" id="IPR043926">
    <property type="entry name" value="ABCG_dom"/>
</dbReference>
<dbReference type="SUPFAM" id="SSF52540">
    <property type="entry name" value="P-loop containing nucleoside triphosphate hydrolases"/>
    <property type="match status" value="1"/>
</dbReference>
<keyword evidence="6 8" id="KW-1133">Transmembrane helix</keyword>
<comment type="subcellular location">
    <subcellularLocation>
        <location evidence="1">Membrane</location>
        <topology evidence="1">Multi-pass membrane protein</topology>
    </subcellularLocation>
</comment>
<proteinExistence type="predicted"/>
<dbReference type="Proteomes" id="UP000010094">
    <property type="component" value="Chromosome VIII"/>
</dbReference>
<evidence type="ECO:0000313" key="10">
    <source>
        <dbReference type="EMBL" id="AFN83425.1"/>
    </source>
</evidence>
<dbReference type="EMBL" id="CP003525">
    <property type="protein sequence ID" value="AFN83425.1"/>
    <property type="molecule type" value="Genomic_DNA"/>
</dbReference>
<evidence type="ECO:0000313" key="11">
    <source>
        <dbReference type="Proteomes" id="UP000010094"/>
    </source>
</evidence>
<dbReference type="OrthoDB" id="2141921at2759"/>
<name>I7AFE4_ENCRO</name>
<organism evidence="10 11">
    <name type="scientific">Encephalitozoon romaleae (strain SJ-2008)</name>
    <name type="common">Microsporidian parasite</name>
    <dbReference type="NCBI Taxonomy" id="1178016"/>
    <lineage>
        <taxon>Eukaryota</taxon>
        <taxon>Fungi</taxon>
        <taxon>Fungi incertae sedis</taxon>
        <taxon>Microsporidia</taxon>
        <taxon>Unikaryonidae</taxon>
        <taxon>Encephalitozoon</taxon>
    </lineage>
</organism>
<dbReference type="PROSITE" id="PS50893">
    <property type="entry name" value="ABC_TRANSPORTER_2"/>
    <property type="match status" value="1"/>
</dbReference>